<gene>
    <name evidence="2" type="ORF">CO662_34375</name>
</gene>
<keyword evidence="3" id="KW-1185">Reference proteome</keyword>
<accession>A0ABX4IX50</accession>
<evidence type="ECO:0000313" key="2">
    <source>
        <dbReference type="EMBL" id="PDS47505.1"/>
    </source>
</evidence>
<protein>
    <recommendedName>
        <fullName evidence="1">MIP18 family-like domain-containing protein</fullName>
    </recommendedName>
</protein>
<dbReference type="Gene3D" id="3.30.300.130">
    <property type="entry name" value="Fe-S cluster assembly (FSCA)"/>
    <property type="match status" value="1"/>
</dbReference>
<organism evidence="2 3">
    <name type="scientific">Rhizobium anhuiense</name>
    <dbReference type="NCBI Taxonomy" id="1184720"/>
    <lineage>
        <taxon>Bacteria</taxon>
        <taxon>Pseudomonadati</taxon>
        <taxon>Pseudomonadota</taxon>
        <taxon>Alphaproteobacteria</taxon>
        <taxon>Hyphomicrobiales</taxon>
        <taxon>Rhizobiaceae</taxon>
        <taxon>Rhizobium/Agrobacterium group</taxon>
        <taxon>Rhizobium</taxon>
    </lineage>
</organism>
<dbReference type="EMBL" id="NWSL01000043">
    <property type="protein sequence ID" value="PDS47505.1"/>
    <property type="molecule type" value="Genomic_DNA"/>
</dbReference>
<evidence type="ECO:0000259" key="1">
    <source>
        <dbReference type="Pfam" id="PF01883"/>
    </source>
</evidence>
<dbReference type="InterPro" id="IPR034904">
    <property type="entry name" value="FSCA_dom_sf"/>
</dbReference>
<reference evidence="2 3" key="1">
    <citation type="submission" date="2017-09" db="EMBL/GenBank/DDBJ databases">
        <title>Comparative genomics of rhizobia isolated from Phaseolus vulgaris in China.</title>
        <authorList>
            <person name="Tong W."/>
        </authorList>
    </citation>
    <scope>NUCLEOTIDE SEQUENCE [LARGE SCALE GENOMIC DNA]</scope>
    <source>
        <strain evidence="2 3">Y27</strain>
    </source>
</reference>
<sequence>MREHELTPEDVLAALRDIEDPEVGTNIVDIGLIYEVLVATDGMVNVRMTTTTRFCPASGFLADAVKARVEDLIGVRQAQVDLVYEPAWSPDMAQLFSLDNLKR</sequence>
<name>A0ABX4IX50_9HYPH</name>
<proteinExistence type="predicted"/>
<dbReference type="InterPro" id="IPR052339">
    <property type="entry name" value="Fe-S_Maturation_MIP18"/>
</dbReference>
<comment type="caution">
    <text evidence="2">The sequence shown here is derived from an EMBL/GenBank/DDBJ whole genome shotgun (WGS) entry which is preliminary data.</text>
</comment>
<feature type="domain" description="MIP18 family-like" evidence="1">
    <location>
        <begin position="9"/>
        <end position="80"/>
    </location>
</feature>
<dbReference type="InterPro" id="IPR002744">
    <property type="entry name" value="MIP18-like"/>
</dbReference>
<dbReference type="PANTHER" id="PTHR42831:SF1">
    <property type="entry name" value="FE-S PROTEIN MATURATION AUXILIARY FACTOR YITW"/>
    <property type="match status" value="1"/>
</dbReference>
<dbReference type="SUPFAM" id="SSF117916">
    <property type="entry name" value="Fe-S cluster assembly (FSCA) domain-like"/>
    <property type="match status" value="1"/>
</dbReference>
<dbReference type="RefSeq" id="WP_097545310.1">
    <property type="nucleotide sequence ID" value="NZ_NWSK01000037.1"/>
</dbReference>
<dbReference type="PANTHER" id="PTHR42831">
    <property type="entry name" value="FE-S PROTEIN MATURATION AUXILIARY FACTOR YITW"/>
    <property type="match status" value="1"/>
</dbReference>
<evidence type="ECO:0000313" key="3">
    <source>
        <dbReference type="Proteomes" id="UP000219972"/>
    </source>
</evidence>
<dbReference type="Proteomes" id="UP000219972">
    <property type="component" value="Unassembled WGS sequence"/>
</dbReference>
<dbReference type="Pfam" id="PF01883">
    <property type="entry name" value="FeS_assembly_P"/>
    <property type="match status" value="1"/>
</dbReference>